<name>A0AAN5RGX6_KLEOX</name>
<accession>A0AAN5RGX6</accession>
<keyword evidence="1" id="KW-0812">Transmembrane</keyword>
<reference evidence="2" key="1">
    <citation type="journal article" date="2018" name="Genome Biol.">
        <title>SKESA: strategic k-mer extension for scrupulous assemblies.</title>
        <authorList>
            <person name="Souvorov A."/>
            <person name="Agarwala R."/>
            <person name="Lipman D.J."/>
        </authorList>
    </citation>
    <scope>NUCLEOTIDE SEQUENCE</scope>
    <source>
        <strain evidence="2">R404</strain>
    </source>
</reference>
<comment type="caution">
    <text evidence="2">The sequence shown here is derived from an EMBL/GenBank/DDBJ whole genome shotgun (WGS) entry which is preliminary data.</text>
</comment>
<evidence type="ECO:0000256" key="1">
    <source>
        <dbReference type="SAM" id="Phobius"/>
    </source>
</evidence>
<dbReference type="AlphaFoldDB" id="A0AAN5RGX6"/>
<feature type="transmembrane region" description="Helical" evidence="1">
    <location>
        <begin position="70"/>
        <end position="88"/>
    </location>
</feature>
<feature type="transmembrane region" description="Helical" evidence="1">
    <location>
        <begin position="94"/>
        <end position="115"/>
    </location>
</feature>
<feature type="transmembrane region" description="Helical" evidence="1">
    <location>
        <begin position="188"/>
        <end position="209"/>
    </location>
</feature>
<keyword evidence="1" id="KW-0472">Membrane</keyword>
<feature type="transmembrane region" description="Helical" evidence="1">
    <location>
        <begin position="12"/>
        <end position="32"/>
    </location>
</feature>
<gene>
    <name evidence="2" type="ORF">I8Y21_006174</name>
</gene>
<feature type="transmembrane region" description="Helical" evidence="1">
    <location>
        <begin position="230"/>
        <end position="251"/>
    </location>
</feature>
<sequence>MFFTEWINSPLIQSVIISPLVGAVLGCLFSAFTSPVSASAPVTVEQTKIIFVQKIIIQQRGGYKREDNPLAYVFGLVFMVAGILWGYSRYVNDILYYWATGLLSSGTFILSAGIVSAIRGQFHSPEWGWYIFTPLIAVAVAFWLIQFAVAGIIPGMREVALRHNVLDFYFNVLKDTHRGWLMMQVSGVLLGIIATLIAVLRSVYYFALMSQRAGGALFIFWRLCAWHTRYVAGTGGLLLLVFCLGASYIMLDGYAYLLWQNFNLILTRHLQTAFVS</sequence>
<dbReference type="EMBL" id="DACSEO010000178">
    <property type="protein sequence ID" value="HAT1685321.1"/>
    <property type="molecule type" value="Genomic_DNA"/>
</dbReference>
<feature type="transmembrane region" description="Helical" evidence="1">
    <location>
        <begin position="127"/>
        <end position="153"/>
    </location>
</feature>
<evidence type="ECO:0000313" key="3">
    <source>
        <dbReference type="Proteomes" id="UP000856143"/>
    </source>
</evidence>
<keyword evidence="1" id="KW-1133">Transmembrane helix</keyword>
<organism evidence="2 3">
    <name type="scientific">Klebsiella oxytoca</name>
    <dbReference type="NCBI Taxonomy" id="571"/>
    <lineage>
        <taxon>Bacteria</taxon>
        <taxon>Pseudomonadati</taxon>
        <taxon>Pseudomonadota</taxon>
        <taxon>Gammaproteobacteria</taxon>
        <taxon>Enterobacterales</taxon>
        <taxon>Enterobacteriaceae</taxon>
        <taxon>Klebsiella/Raoultella group</taxon>
        <taxon>Klebsiella</taxon>
    </lineage>
</organism>
<reference evidence="2" key="2">
    <citation type="submission" date="2020-11" db="EMBL/GenBank/DDBJ databases">
        <authorList>
            <consortium name="NCBI Pathogen Detection Project"/>
        </authorList>
    </citation>
    <scope>NUCLEOTIDE SEQUENCE</scope>
    <source>
        <strain evidence="2">R404</strain>
    </source>
</reference>
<dbReference type="Proteomes" id="UP000856143">
    <property type="component" value="Unassembled WGS sequence"/>
</dbReference>
<protein>
    <submittedName>
        <fullName evidence="2">Uncharacterized protein</fullName>
    </submittedName>
</protein>
<proteinExistence type="predicted"/>
<evidence type="ECO:0000313" key="2">
    <source>
        <dbReference type="EMBL" id="HAT1685321.1"/>
    </source>
</evidence>